<evidence type="ECO:0000313" key="4">
    <source>
        <dbReference type="Proteomes" id="UP000311919"/>
    </source>
</evidence>
<feature type="compositionally biased region" description="Low complexity" evidence="2">
    <location>
        <begin position="780"/>
        <end position="795"/>
    </location>
</feature>
<dbReference type="InterPro" id="IPR026212">
    <property type="entry name" value="Cep78"/>
</dbReference>
<dbReference type="GO" id="GO:0005813">
    <property type="term" value="C:centrosome"/>
    <property type="evidence" value="ECO:0007669"/>
    <property type="project" value="TreeGrafter"/>
</dbReference>
<evidence type="ECO:0000256" key="1">
    <source>
        <dbReference type="SAM" id="Coils"/>
    </source>
</evidence>
<feature type="compositionally biased region" description="Low complexity" evidence="2">
    <location>
        <begin position="1154"/>
        <end position="1166"/>
    </location>
</feature>
<dbReference type="PANTHER" id="PTHR24110:SF3">
    <property type="entry name" value="CENTROSOMAL PROTEIN OF 78 KDA"/>
    <property type="match status" value="1"/>
</dbReference>
<dbReference type="GO" id="GO:0036064">
    <property type="term" value="C:ciliary basal body"/>
    <property type="evidence" value="ECO:0007669"/>
    <property type="project" value="TreeGrafter"/>
</dbReference>
<evidence type="ECO:0000313" key="3">
    <source>
        <dbReference type="EMBL" id="TNN10310.1"/>
    </source>
</evidence>
<dbReference type="Pfam" id="PF13516">
    <property type="entry name" value="LRR_6"/>
    <property type="match status" value="2"/>
</dbReference>
<keyword evidence="1" id="KW-0175">Coiled coil</keyword>
<dbReference type="InterPro" id="IPR001611">
    <property type="entry name" value="Leu-rich_rpt"/>
</dbReference>
<sequence>MIPTVKERQAGSYDFKNYYENLCALRNCTPISSITGYVGHGVLDINADRIRIQEWDPILDAVKINKNLNFIAIRSFYKFSVPDGVNTFNRQRVPILLISPKLLLSLCKSLRHCMWITENLTFLELQNLPLIKTSLQQICEGIRKNRTLKHLSFEGSSVNDDGLKEICRILRNVPNISTLNLTSCNLSKEGISALTVLINFQAMQRHNAAWQESLRYRYPELDRLGGLKRITLNDNPKIGDEGSILLADALIDDLWVKAIDLQACNLGDSSASTWLAVLIGLRIATGSHQTTTHDELQMKSDKSTIDDQHRGNYSLVVLDLRRNPNISRDLLRAVTERALINSEGKQTEFSWLKAGSQTPSQLCSGVTTYPWPGLTGITNISNIHQSKSIKLINNSCQIKSISNNSLDYGKLTNFNNLNNVHRSYKCNNLTDRPPFIPAGGRLRSRSAEPTHYIDHHSTQSKCVNVGLSRKCNHYSLCCCESGPPLSERAAWKPPGIAKINKTYNNSRPNTPLSSRTSCTGIPWRTAARASRCRGYPTFHCPGKTCLESRALHLDYNLVNKHTMNKLSTNVNNLHQNESVIHPSVRSLNKVTNDDDCQLHHHHRHHQQQQQQQQRLQHNRQYSNQKLHTKMNSRINSSKLSEMNFQQKFKQLMMKVSQLEKDLQTEKQKSNQLIKNHQCIQHQENKLNHPLRIDQDSIHELRNFIYRLTNHIEKLQNSKKKTNSFNEELNILQDTFEELCCLISRITENGNYSNDSVPSNTEQIEKNISKNQHTTADIEMSSSSSGSNNNNNNTNNRSKERRKFKNIHTTEQSFKYNPRRTTKPLKGHVQWKTVAKTRCVQTENLQNSIKINENSKVTQHKECKLSNRHVEWMPTSTCTTTSADMTRVPLTNSYNHHHQQQQQQQQQQKQHHINNELDSLNLEVDEIQQHIEQNNNTSTTNNLWIMNYDNDVTNDNSIDNHNESNQLNDSNSMKHLLIDNFEIYKKSSEIDQVYAELKAATLIGTSSNDNHDIKNQSYDDDDDDETNIKQMKSFTSEKKSDEISDVNKASILNDVSSSTCSASNISKKQNTINYDENLNTTDNELTDDKQYSNNNINQTKVTIIDQKFNEFNQLNIEQNQLDNCTLNKSNQFKQNESNYFNENETCDNEDAIELNDNSNNNNNNNNKDNSDDELFDELIMENYSSPTGNVIDYDDYDDEIIFDDQLSSTSTSLLLENSNPIYKSTNNSLISTEN</sequence>
<dbReference type="EMBL" id="SKCS01000363">
    <property type="protein sequence ID" value="TNN10310.1"/>
    <property type="molecule type" value="Genomic_DNA"/>
</dbReference>
<dbReference type="Proteomes" id="UP000311919">
    <property type="component" value="Unassembled WGS sequence"/>
</dbReference>
<organism evidence="3 4">
    <name type="scientific">Schistosoma japonicum</name>
    <name type="common">Blood fluke</name>
    <dbReference type="NCBI Taxonomy" id="6182"/>
    <lineage>
        <taxon>Eukaryota</taxon>
        <taxon>Metazoa</taxon>
        <taxon>Spiralia</taxon>
        <taxon>Lophotrochozoa</taxon>
        <taxon>Platyhelminthes</taxon>
        <taxon>Trematoda</taxon>
        <taxon>Digenea</taxon>
        <taxon>Strigeidida</taxon>
        <taxon>Schistosomatoidea</taxon>
        <taxon>Schistosomatidae</taxon>
        <taxon>Schistosoma</taxon>
    </lineage>
</organism>
<feature type="region of interest" description="Disordered" evidence="2">
    <location>
        <begin position="1151"/>
        <end position="1170"/>
    </location>
</feature>
<feature type="region of interest" description="Disordered" evidence="2">
    <location>
        <begin position="1004"/>
        <end position="1025"/>
    </location>
</feature>
<dbReference type="InterPro" id="IPR032675">
    <property type="entry name" value="LRR_dom_sf"/>
</dbReference>
<feature type="coiled-coil region" evidence="1">
    <location>
        <begin position="648"/>
        <end position="675"/>
    </location>
</feature>
<dbReference type="STRING" id="6182.A0A4Z2D2D4"/>
<feature type="region of interest" description="Disordered" evidence="2">
    <location>
        <begin position="773"/>
        <end position="811"/>
    </location>
</feature>
<feature type="region of interest" description="Disordered" evidence="2">
    <location>
        <begin position="598"/>
        <end position="618"/>
    </location>
</feature>
<dbReference type="AlphaFoldDB" id="A0A4Z2D2D4"/>
<comment type="caution">
    <text evidence="3">The sequence shown here is derived from an EMBL/GenBank/DDBJ whole genome shotgun (WGS) entry which is preliminary data.</text>
</comment>
<evidence type="ECO:0000256" key="2">
    <source>
        <dbReference type="SAM" id="MobiDB-lite"/>
    </source>
</evidence>
<dbReference type="PANTHER" id="PTHR24110">
    <property type="entry name" value="CENTROSOMAL PROTEIN OF 78 KDA"/>
    <property type="match status" value="1"/>
</dbReference>
<keyword evidence="4" id="KW-1185">Reference proteome</keyword>
<dbReference type="GO" id="GO:0044782">
    <property type="term" value="P:cilium organization"/>
    <property type="evidence" value="ECO:0007669"/>
    <property type="project" value="TreeGrafter"/>
</dbReference>
<dbReference type="SUPFAM" id="SSF52047">
    <property type="entry name" value="RNI-like"/>
    <property type="match status" value="1"/>
</dbReference>
<dbReference type="Gene3D" id="3.80.10.10">
    <property type="entry name" value="Ribonuclease Inhibitor"/>
    <property type="match status" value="1"/>
</dbReference>
<dbReference type="OrthoDB" id="78308at2759"/>
<accession>A0A4Z2D2D4</accession>
<name>A0A4Z2D2D4_SCHJA</name>
<reference evidence="3 4" key="1">
    <citation type="submission" date="2019-03" db="EMBL/GenBank/DDBJ databases">
        <title>An improved genome assembly of the fluke Schistosoma japonicum.</title>
        <authorList>
            <person name="Hu W."/>
            <person name="Luo F."/>
            <person name="Yin M."/>
            <person name="Mo X."/>
            <person name="Sun C."/>
            <person name="Wu Q."/>
            <person name="Zhu B."/>
            <person name="Xiang M."/>
            <person name="Wang J."/>
            <person name="Wang Y."/>
            <person name="Zhang T."/>
            <person name="Xu B."/>
            <person name="Zheng H."/>
            <person name="Feng Z."/>
        </authorList>
    </citation>
    <scope>NUCLEOTIDE SEQUENCE [LARGE SCALE GENOMIC DNA]</scope>
    <source>
        <strain evidence="3">HuSjv2</strain>
        <tissue evidence="3">Worms</tissue>
    </source>
</reference>
<dbReference type="PRINTS" id="PR02062">
    <property type="entry name" value="CENTROSOME78"/>
</dbReference>
<protein>
    <submittedName>
        <fullName evidence="3">Centrosomal protein of 78 kDa isoform 2</fullName>
    </submittedName>
</protein>
<proteinExistence type="predicted"/>
<gene>
    <name evidence="3" type="ORF">EWB00_005516</name>
</gene>